<comment type="caution">
    <text evidence="1">The sequence shown here is derived from an EMBL/GenBank/DDBJ whole genome shotgun (WGS) entry which is preliminary data.</text>
</comment>
<accession>A0A482TNI3</accession>
<dbReference type="AlphaFoldDB" id="A0A482TNI3"/>
<gene>
    <name evidence="1" type="ORF">DR871_003865</name>
</gene>
<sequence length="87" mass="10194">MSTTNILKVSKNFPYKVEDAILKIFNILNLKTENESNFVSPEIYRIMDNPVDKENFNNAVEFLQKHRDIKNKEILLSDNKHVVISIE</sequence>
<keyword evidence="2" id="KW-1185">Reference proteome</keyword>
<dbReference type="EMBL" id="QNVY02000001">
    <property type="protein sequence ID" value="RYJ53193.1"/>
    <property type="molecule type" value="Genomic_DNA"/>
</dbReference>
<protein>
    <submittedName>
        <fullName evidence="1">Uncharacterized protein</fullName>
    </submittedName>
</protein>
<evidence type="ECO:0000313" key="2">
    <source>
        <dbReference type="Proteomes" id="UP000253235"/>
    </source>
</evidence>
<dbReference type="Proteomes" id="UP000253235">
    <property type="component" value="Unassembled WGS sequence"/>
</dbReference>
<name>A0A482TNI3_9FLAO</name>
<organism evidence="1 2">
    <name type="scientific">Flavobacterium petrolei</name>
    <dbReference type="NCBI Taxonomy" id="2259594"/>
    <lineage>
        <taxon>Bacteria</taxon>
        <taxon>Pseudomonadati</taxon>
        <taxon>Bacteroidota</taxon>
        <taxon>Flavobacteriia</taxon>
        <taxon>Flavobacteriales</taxon>
        <taxon>Flavobacteriaceae</taxon>
        <taxon>Flavobacterium</taxon>
    </lineage>
</organism>
<proteinExistence type="predicted"/>
<reference evidence="1 2" key="1">
    <citation type="submission" date="2019-01" db="EMBL/GenBank/DDBJ databases">
        <title>Flavobacterium sp. nov. isolated from arctic soil.</title>
        <authorList>
            <person name="Kim D.-U."/>
        </authorList>
    </citation>
    <scope>NUCLEOTIDE SEQUENCE [LARGE SCALE GENOMIC DNA]</scope>
    <source>
        <strain evidence="1 2">Kopri-42</strain>
    </source>
</reference>
<evidence type="ECO:0000313" key="1">
    <source>
        <dbReference type="EMBL" id="RYJ53193.1"/>
    </source>
</evidence>
<dbReference type="RefSeq" id="WP_113664780.1">
    <property type="nucleotide sequence ID" value="NZ_QNVY02000001.1"/>
</dbReference>